<name>A0A291QXR0_9BACT</name>
<keyword evidence="1" id="KW-0812">Transmembrane</keyword>
<dbReference type="EMBL" id="CP023777">
    <property type="protein sequence ID" value="ATL48701.1"/>
    <property type="molecule type" value="Genomic_DNA"/>
</dbReference>
<evidence type="ECO:0000256" key="1">
    <source>
        <dbReference type="SAM" id="Phobius"/>
    </source>
</evidence>
<feature type="transmembrane region" description="Helical" evidence="1">
    <location>
        <begin position="69"/>
        <end position="88"/>
    </location>
</feature>
<sequence>MNEEHPGESIFDEAFDELNTPSRYSLLPGWVKFLAWLNIVLAFWYAVAAAWKLLSKTDLLGYHPPVDYLGAWTIVMMVVKFLGAYGLLTYRRFGPRWARLDAMGTMVMVIFTFDTNMLSWEHSITILSRAILFLVALFYFYFNNKIHLAWLNARR</sequence>
<accession>A0A291QXR0</accession>
<keyword evidence="3" id="KW-1185">Reference proteome</keyword>
<evidence type="ECO:0000313" key="2">
    <source>
        <dbReference type="EMBL" id="ATL48701.1"/>
    </source>
</evidence>
<feature type="transmembrane region" description="Helical" evidence="1">
    <location>
        <begin position="124"/>
        <end position="142"/>
    </location>
</feature>
<evidence type="ECO:0000313" key="3">
    <source>
        <dbReference type="Proteomes" id="UP000220133"/>
    </source>
</evidence>
<organism evidence="2 3">
    <name type="scientific">Chitinophaga caeni</name>
    <dbReference type="NCBI Taxonomy" id="2029983"/>
    <lineage>
        <taxon>Bacteria</taxon>
        <taxon>Pseudomonadati</taxon>
        <taxon>Bacteroidota</taxon>
        <taxon>Chitinophagia</taxon>
        <taxon>Chitinophagales</taxon>
        <taxon>Chitinophagaceae</taxon>
        <taxon>Chitinophaga</taxon>
    </lineage>
</organism>
<keyword evidence="1" id="KW-1133">Transmembrane helix</keyword>
<dbReference type="KEGG" id="cbae:COR50_16885"/>
<reference evidence="2 3" key="1">
    <citation type="submission" date="2017-10" db="EMBL/GenBank/DDBJ databases">
        <title>Paenichitinophaga pekingensis gen. nov., sp. nov., isolated from activated sludge.</title>
        <authorList>
            <person name="Jin D."/>
            <person name="Kong X."/>
            <person name="Deng Y."/>
            <person name="Bai Z."/>
        </authorList>
    </citation>
    <scope>NUCLEOTIDE SEQUENCE [LARGE SCALE GENOMIC DNA]</scope>
    <source>
        <strain evidence="2 3">13</strain>
    </source>
</reference>
<protein>
    <submittedName>
        <fullName evidence="2">Uncharacterized protein</fullName>
    </submittedName>
</protein>
<feature type="transmembrane region" description="Helical" evidence="1">
    <location>
        <begin position="33"/>
        <end position="54"/>
    </location>
</feature>
<gene>
    <name evidence="2" type="ORF">COR50_16885</name>
</gene>
<proteinExistence type="predicted"/>
<keyword evidence="1" id="KW-0472">Membrane</keyword>
<dbReference type="AlphaFoldDB" id="A0A291QXR0"/>
<dbReference type="Proteomes" id="UP000220133">
    <property type="component" value="Chromosome"/>
</dbReference>
<dbReference type="RefSeq" id="WP_098195074.1">
    <property type="nucleotide sequence ID" value="NZ_CP023777.1"/>
</dbReference>